<name>A0A0K2TKY0_LEPSM</name>
<sequence length="116" mass="13421">MFWILLISPFIEKSSPGRWVVKNLVVEVCQGVLNKIKEDVEEKDIFVALDERRDHQGRSMTTILIVRLDGHFCGRPYLSDLIDIQIANANNVKNIVIGSVYKLLLIIKWNKRFVII</sequence>
<dbReference type="AlphaFoldDB" id="A0A0K2TKY0"/>
<proteinExistence type="predicted"/>
<accession>A0A0K2TKY0</accession>
<reference evidence="1" key="1">
    <citation type="submission" date="2014-05" db="EMBL/GenBank/DDBJ databases">
        <authorList>
            <person name="Chronopoulou M."/>
        </authorList>
    </citation>
    <scope>NUCLEOTIDE SEQUENCE</scope>
    <source>
        <tissue evidence="1">Whole organism</tissue>
    </source>
</reference>
<evidence type="ECO:0008006" key="2">
    <source>
        <dbReference type="Google" id="ProtNLM"/>
    </source>
</evidence>
<organism evidence="1">
    <name type="scientific">Lepeophtheirus salmonis</name>
    <name type="common">Salmon louse</name>
    <name type="synonym">Caligus salmonis</name>
    <dbReference type="NCBI Taxonomy" id="72036"/>
    <lineage>
        <taxon>Eukaryota</taxon>
        <taxon>Metazoa</taxon>
        <taxon>Ecdysozoa</taxon>
        <taxon>Arthropoda</taxon>
        <taxon>Crustacea</taxon>
        <taxon>Multicrustacea</taxon>
        <taxon>Hexanauplia</taxon>
        <taxon>Copepoda</taxon>
        <taxon>Siphonostomatoida</taxon>
        <taxon>Caligidae</taxon>
        <taxon>Lepeophtheirus</taxon>
    </lineage>
</organism>
<evidence type="ECO:0000313" key="1">
    <source>
        <dbReference type="EMBL" id="CDW26161.1"/>
    </source>
</evidence>
<protein>
    <recommendedName>
        <fullName evidence="2">DUF659 domain-containing protein</fullName>
    </recommendedName>
</protein>
<dbReference type="EMBL" id="HACA01008800">
    <property type="protein sequence ID" value="CDW26161.1"/>
    <property type="molecule type" value="Transcribed_RNA"/>
</dbReference>